<dbReference type="GO" id="GO:0009570">
    <property type="term" value="C:chloroplast stroma"/>
    <property type="evidence" value="ECO:0007669"/>
    <property type="project" value="TreeGrafter"/>
</dbReference>
<dbReference type="Gene3D" id="1.25.40.10">
    <property type="entry name" value="Tetratricopeptide repeat domain"/>
    <property type="match status" value="1"/>
</dbReference>
<dbReference type="Proteomes" id="UP000436088">
    <property type="component" value="Unassembled WGS sequence"/>
</dbReference>
<accession>A0A6A3CU91</accession>
<evidence type="ECO:0000313" key="4">
    <source>
        <dbReference type="Proteomes" id="UP000436088"/>
    </source>
</evidence>
<keyword evidence="4" id="KW-1185">Reference proteome</keyword>
<keyword evidence="1" id="KW-0677">Repeat</keyword>
<evidence type="ECO:0000313" key="3">
    <source>
        <dbReference type="EMBL" id="KAE8730701.1"/>
    </source>
</evidence>
<organism evidence="3 4">
    <name type="scientific">Hibiscus syriacus</name>
    <name type="common">Rose of Sharon</name>
    <dbReference type="NCBI Taxonomy" id="106335"/>
    <lineage>
        <taxon>Eukaryota</taxon>
        <taxon>Viridiplantae</taxon>
        <taxon>Streptophyta</taxon>
        <taxon>Embryophyta</taxon>
        <taxon>Tracheophyta</taxon>
        <taxon>Spermatophyta</taxon>
        <taxon>Magnoliopsida</taxon>
        <taxon>eudicotyledons</taxon>
        <taxon>Gunneridae</taxon>
        <taxon>Pentapetalae</taxon>
        <taxon>rosids</taxon>
        <taxon>malvids</taxon>
        <taxon>Malvales</taxon>
        <taxon>Malvaceae</taxon>
        <taxon>Malvoideae</taxon>
        <taxon>Hibiscus</taxon>
    </lineage>
</organism>
<dbReference type="GO" id="GO:0042134">
    <property type="term" value="F:rRNA primary transcript binding"/>
    <property type="evidence" value="ECO:0007669"/>
    <property type="project" value="TreeGrafter"/>
</dbReference>
<dbReference type="GO" id="GO:0045727">
    <property type="term" value="P:positive regulation of translation"/>
    <property type="evidence" value="ECO:0007669"/>
    <property type="project" value="TreeGrafter"/>
</dbReference>
<proteinExistence type="predicted"/>
<dbReference type="AlphaFoldDB" id="A0A6A3CU91"/>
<name>A0A6A3CU91_HIBSY</name>
<dbReference type="PANTHER" id="PTHR47447">
    <property type="entry name" value="OS03G0856100 PROTEIN"/>
    <property type="match status" value="1"/>
</dbReference>
<dbReference type="GO" id="GO:0003729">
    <property type="term" value="F:mRNA binding"/>
    <property type="evidence" value="ECO:0007669"/>
    <property type="project" value="TreeGrafter"/>
</dbReference>
<comment type="caution">
    <text evidence="3">The sequence shown here is derived from an EMBL/GenBank/DDBJ whole genome shotgun (WGS) entry which is preliminary data.</text>
</comment>
<dbReference type="PANTHER" id="PTHR47447:SF3">
    <property type="entry name" value="OS03G0856100 PROTEIN"/>
    <property type="match status" value="1"/>
</dbReference>
<protein>
    <submittedName>
        <fullName evidence="3">Pentatricopeptide repeat-containing protein</fullName>
    </submittedName>
</protein>
<evidence type="ECO:0000256" key="1">
    <source>
        <dbReference type="ARBA" id="ARBA00022737"/>
    </source>
</evidence>
<dbReference type="InterPro" id="IPR011990">
    <property type="entry name" value="TPR-like_helical_dom_sf"/>
</dbReference>
<dbReference type="InterPro" id="IPR002625">
    <property type="entry name" value="Smr_dom"/>
</dbReference>
<feature type="domain" description="Smr" evidence="2">
    <location>
        <begin position="113"/>
        <end position="196"/>
    </location>
</feature>
<sequence>MELFEEMSEVDVELNVMGCTSLIQCLGKAKRIDELVKEFTVSIEQGIKPDDRLCGCLLSVVSLCDNREDMERVVACLRQANHRKNHHERAHDLLYLGTLYGFYPRLHNKTTDEWSLNVRTLSVGAALTALEEWVGTLAKIIKRGEALPELFSAQTGSGTHKFAQGLSNSFASHLKQLGAPFKQSEDRAGCFVATREVLVLWLQSKIPSSAVTS</sequence>
<reference evidence="3" key="1">
    <citation type="submission" date="2019-09" db="EMBL/GenBank/DDBJ databases">
        <title>Draft genome information of white flower Hibiscus syriacus.</title>
        <authorList>
            <person name="Kim Y.-M."/>
        </authorList>
    </citation>
    <scope>NUCLEOTIDE SEQUENCE [LARGE SCALE GENOMIC DNA]</scope>
    <source>
        <strain evidence="3">YM2019G1</strain>
    </source>
</reference>
<evidence type="ECO:0000259" key="2">
    <source>
        <dbReference type="SMART" id="SM00463"/>
    </source>
</evidence>
<dbReference type="EMBL" id="VEPZ02000203">
    <property type="protein sequence ID" value="KAE8730701.1"/>
    <property type="molecule type" value="Genomic_DNA"/>
</dbReference>
<dbReference type="SMART" id="SM00463">
    <property type="entry name" value="SMR"/>
    <property type="match status" value="1"/>
</dbReference>
<gene>
    <name evidence="3" type="ORF">F3Y22_tig00002890pilonHSYRG00024</name>
</gene>